<protein>
    <submittedName>
        <fullName evidence="2">Uncharacterized protein</fullName>
    </submittedName>
</protein>
<evidence type="ECO:0000313" key="3">
    <source>
        <dbReference type="Proteomes" id="UP000271222"/>
    </source>
</evidence>
<evidence type="ECO:0000313" key="2">
    <source>
        <dbReference type="EMBL" id="RNM09008.1"/>
    </source>
</evidence>
<dbReference type="Proteomes" id="UP000271222">
    <property type="component" value="Unassembled WGS sequence"/>
</dbReference>
<reference evidence="2 3" key="1">
    <citation type="submission" date="2018-10" db="EMBL/GenBank/DDBJ databases">
        <title>Draft Genome Sequence of Ralstonia pseudosolanacearum (R. solanacearum phylotype I) Strain Tg03 Isolated from Luffa cylindrica in China.</title>
        <authorList>
            <person name="Yuan G.-Q."/>
            <person name="Li Q.-Q."/>
            <person name="Zhang Y.-W."/>
        </authorList>
    </citation>
    <scope>NUCLEOTIDE SEQUENCE [LARGE SCALE GENOMIC DNA]</scope>
    <source>
        <strain evidence="2 3">Tg03</strain>
    </source>
</reference>
<feature type="region of interest" description="Disordered" evidence="1">
    <location>
        <begin position="44"/>
        <end position="67"/>
    </location>
</feature>
<dbReference type="KEGG" id="rpu:CDC45_23790"/>
<evidence type="ECO:0000256" key="1">
    <source>
        <dbReference type="SAM" id="MobiDB-lite"/>
    </source>
</evidence>
<sequence>MQIRSPGGGDRVAMGFCLAWVSRSCWPPGAKTWRIWRIQPRHTGKRPLSMGLRDDRSRHGQPTASAD</sequence>
<organism evidence="2 3">
    <name type="scientific">Ralstonia pseudosolanacearum</name>
    <dbReference type="NCBI Taxonomy" id="1310165"/>
    <lineage>
        <taxon>Bacteria</taxon>
        <taxon>Pseudomonadati</taxon>
        <taxon>Pseudomonadota</taxon>
        <taxon>Betaproteobacteria</taxon>
        <taxon>Burkholderiales</taxon>
        <taxon>Burkholderiaceae</taxon>
        <taxon>Ralstonia</taxon>
        <taxon>Ralstonia solanacearum species complex</taxon>
    </lineage>
</organism>
<comment type="caution">
    <text evidence="2">The sequence shown here is derived from an EMBL/GenBank/DDBJ whole genome shotgun (WGS) entry which is preliminary data.</text>
</comment>
<proteinExistence type="predicted"/>
<accession>A0A223GVT4</accession>
<name>A0A223GVT4_9RALS</name>
<gene>
    <name evidence="2" type="ORF">EGA29_06945</name>
</gene>
<dbReference type="AlphaFoldDB" id="A0A223GVT4"/>
<dbReference type="EMBL" id="RJTL01000008">
    <property type="protein sequence ID" value="RNM09008.1"/>
    <property type="molecule type" value="Genomic_DNA"/>
</dbReference>